<sequence length="60" mass="6686">MILSKSKKEFNIGIVTIGKSPRLDIESELKKTIDYEVDFTHSGALDKILPNQLNDLAPLS</sequence>
<reference evidence="1" key="1">
    <citation type="submission" date="2018-05" db="EMBL/GenBank/DDBJ databases">
        <authorList>
            <person name="Lanie J.A."/>
            <person name="Ng W.-L."/>
            <person name="Kazmierczak K.M."/>
            <person name="Andrzejewski T.M."/>
            <person name="Davidsen T.M."/>
            <person name="Wayne K.J."/>
            <person name="Tettelin H."/>
            <person name="Glass J.I."/>
            <person name="Rusch D."/>
            <person name="Podicherti R."/>
            <person name="Tsui H.-C.T."/>
            <person name="Winkler M.E."/>
        </authorList>
    </citation>
    <scope>NUCLEOTIDE SEQUENCE</scope>
</reference>
<dbReference type="AlphaFoldDB" id="A0A383E6U4"/>
<protein>
    <submittedName>
        <fullName evidence="1">Uncharacterized protein</fullName>
    </submittedName>
</protein>
<accession>A0A383E6U4</accession>
<evidence type="ECO:0000313" key="1">
    <source>
        <dbReference type="EMBL" id="SVE52536.1"/>
    </source>
</evidence>
<feature type="non-terminal residue" evidence="1">
    <location>
        <position position="60"/>
    </location>
</feature>
<proteinExistence type="predicted"/>
<dbReference type="InterPro" id="IPR010843">
    <property type="entry name" value="Uncharacterised_AroM"/>
</dbReference>
<gene>
    <name evidence="1" type="ORF">METZ01_LOCUS505390</name>
</gene>
<dbReference type="Pfam" id="PF07302">
    <property type="entry name" value="AroM"/>
    <property type="match status" value="1"/>
</dbReference>
<name>A0A383E6U4_9ZZZZ</name>
<dbReference type="EMBL" id="UINC01223368">
    <property type="protein sequence ID" value="SVE52536.1"/>
    <property type="molecule type" value="Genomic_DNA"/>
</dbReference>
<organism evidence="1">
    <name type="scientific">marine metagenome</name>
    <dbReference type="NCBI Taxonomy" id="408172"/>
    <lineage>
        <taxon>unclassified sequences</taxon>
        <taxon>metagenomes</taxon>
        <taxon>ecological metagenomes</taxon>
    </lineage>
</organism>